<dbReference type="SUPFAM" id="SSF48317">
    <property type="entry name" value="Acid phosphatase/Vanadium-dependent haloperoxidase"/>
    <property type="match status" value="1"/>
</dbReference>
<comment type="subcellular location">
    <subcellularLocation>
        <location evidence="1">Membrane</location>
        <topology evidence="1">Multi-pass membrane protein</topology>
    </subcellularLocation>
</comment>
<keyword evidence="5 6" id="KW-0472">Membrane</keyword>
<dbReference type="OrthoDB" id="983479at2759"/>
<evidence type="ECO:0000256" key="2">
    <source>
        <dbReference type="ARBA" id="ARBA00022692"/>
    </source>
</evidence>
<dbReference type="GO" id="GO:0006629">
    <property type="term" value="P:lipid metabolic process"/>
    <property type="evidence" value="ECO:0007669"/>
    <property type="project" value="UniProtKB-ARBA"/>
</dbReference>
<evidence type="ECO:0000256" key="1">
    <source>
        <dbReference type="ARBA" id="ARBA00004141"/>
    </source>
</evidence>
<dbReference type="RefSeq" id="XP_006690103.1">
    <property type="nucleotide sequence ID" value="XM_006690040.1"/>
</dbReference>
<evidence type="ECO:0000313" key="9">
    <source>
        <dbReference type="Proteomes" id="UP000000707"/>
    </source>
</evidence>
<dbReference type="GeneID" id="18246237"/>
<dbReference type="AlphaFoldDB" id="G3BD06"/>
<evidence type="ECO:0000256" key="5">
    <source>
        <dbReference type="ARBA" id="ARBA00023136"/>
    </source>
</evidence>
<keyword evidence="9" id="KW-1185">Reference proteome</keyword>
<dbReference type="InterPro" id="IPR036938">
    <property type="entry name" value="PAP2/HPO_sf"/>
</dbReference>
<protein>
    <recommendedName>
        <fullName evidence="7">Phosphatidic acid phosphatase type 2/haloperoxidase domain-containing protein</fullName>
    </recommendedName>
</protein>
<dbReference type="Gene3D" id="1.20.144.10">
    <property type="entry name" value="Phosphatidic acid phosphatase type 2/haloperoxidase"/>
    <property type="match status" value="1"/>
</dbReference>
<dbReference type="PANTHER" id="PTHR14969:SF59">
    <property type="entry name" value="DOLICHYLDIPHOSPHATASE"/>
    <property type="match status" value="1"/>
</dbReference>
<dbReference type="InterPro" id="IPR039667">
    <property type="entry name" value="Dolichyldiphosphatase_PAP2"/>
</dbReference>
<evidence type="ECO:0000256" key="3">
    <source>
        <dbReference type="ARBA" id="ARBA00022801"/>
    </source>
</evidence>
<feature type="transmembrane region" description="Helical" evidence="6">
    <location>
        <begin position="25"/>
        <end position="49"/>
    </location>
</feature>
<feature type="domain" description="Phosphatidic acid phosphatase type 2/haloperoxidase" evidence="7">
    <location>
        <begin position="55"/>
        <end position="171"/>
    </location>
</feature>
<reference evidence="8 9" key="1">
    <citation type="journal article" date="2011" name="Proc. Natl. Acad. Sci. U.S.A.">
        <title>Comparative genomics of xylose-fermenting fungi for enhanced biofuel production.</title>
        <authorList>
            <person name="Wohlbach D.J."/>
            <person name="Kuo A."/>
            <person name="Sato T.K."/>
            <person name="Potts K.M."/>
            <person name="Salamov A.A."/>
            <person name="LaButti K.M."/>
            <person name="Sun H."/>
            <person name="Clum A."/>
            <person name="Pangilinan J.L."/>
            <person name="Lindquist E.A."/>
            <person name="Lucas S."/>
            <person name="Lapidus A."/>
            <person name="Jin M."/>
            <person name="Gunawan C."/>
            <person name="Balan V."/>
            <person name="Dale B.E."/>
            <person name="Jeffries T.W."/>
            <person name="Zinkel R."/>
            <person name="Barry K.W."/>
            <person name="Grigoriev I.V."/>
            <person name="Gasch A.P."/>
        </authorList>
    </citation>
    <scope>NUCLEOTIDE SEQUENCE [LARGE SCALE GENOMIC DNA]</scope>
    <source>
        <strain evidence="9">ATCC 10573 / BCRC 21748 / CBS 615 / JCM 9827 / NBRC 10315 / NRRL Y-1498 / VKM Y-70</strain>
    </source>
</reference>
<feature type="transmembrane region" description="Helical" evidence="6">
    <location>
        <begin position="154"/>
        <end position="173"/>
    </location>
</feature>
<dbReference type="Proteomes" id="UP000000707">
    <property type="component" value="Unassembled WGS sequence"/>
</dbReference>
<sequence length="233" mass="26793">MPTYEKYNPVPFDLTYVVYDPNDPLGLLMVHFSLFPIYTMVFYASWFLLSREVEPVIVVAGHLASEIVNKITKKILREPRPDFHKDFGTGSLTYGMPSAHGQHMGFFAGYFICILLFKINHITNHQKMMGCAALAFSSMGVCFSRVYLKYHTPQQVLVGTLFGAFLGCLYFVVSSILRDVGVVDWVLSWRIVKFFYIKDSYFHAYQSFKDEYEFYLSLKNTNILASNLTDAKI</sequence>
<feature type="transmembrane region" description="Helical" evidence="6">
    <location>
        <begin position="99"/>
        <end position="117"/>
    </location>
</feature>
<gene>
    <name evidence="8" type="ORF">CANTEDRAFT_110965</name>
</gene>
<dbReference type="SMART" id="SM00014">
    <property type="entry name" value="acidPPc"/>
    <property type="match status" value="1"/>
</dbReference>
<keyword evidence="2 6" id="KW-0812">Transmembrane</keyword>
<dbReference type="HOGENOM" id="CLU_074922_1_2_1"/>
<keyword evidence="3" id="KW-0378">Hydrolase</keyword>
<evidence type="ECO:0000256" key="6">
    <source>
        <dbReference type="SAM" id="Phobius"/>
    </source>
</evidence>
<evidence type="ECO:0000259" key="7">
    <source>
        <dbReference type="SMART" id="SM00014"/>
    </source>
</evidence>
<accession>G3BD06</accession>
<dbReference type="InterPro" id="IPR000326">
    <property type="entry name" value="PAP2/HPO"/>
</dbReference>
<proteinExistence type="predicted"/>
<organism evidence="9">
    <name type="scientific">Candida tenuis (strain ATCC 10573 / BCRC 21748 / CBS 615 / JCM 9827 / NBRC 10315 / NRRL Y-1498 / VKM Y-70)</name>
    <name type="common">Yeast</name>
    <name type="synonym">Yamadazyma tenuis</name>
    <dbReference type="NCBI Taxonomy" id="590646"/>
    <lineage>
        <taxon>Eukaryota</taxon>
        <taxon>Fungi</taxon>
        <taxon>Dikarya</taxon>
        <taxon>Ascomycota</taxon>
        <taxon>Saccharomycotina</taxon>
        <taxon>Pichiomycetes</taxon>
        <taxon>Debaryomycetaceae</taxon>
        <taxon>Yamadazyma</taxon>
    </lineage>
</organism>
<dbReference type="KEGG" id="cten:18246237"/>
<evidence type="ECO:0000313" key="8">
    <source>
        <dbReference type="EMBL" id="EGV60889.1"/>
    </source>
</evidence>
<dbReference type="Pfam" id="PF01569">
    <property type="entry name" value="PAP2"/>
    <property type="match status" value="1"/>
</dbReference>
<dbReference type="STRING" id="590646.G3BD06"/>
<evidence type="ECO:0000256" key="4">
    <source>
        <dbReference type="ARBA" id="ARBA00022989"/>
    </source>
</evidence>
<dbReference type="CDD" id="cd03382">
    <property type="entry name" value="PAP2_dolichyldiphosphatase"/>
    <property type="match status" value="1"/>
</dbReference>
<keyword evidence="4 6" id="KW-1133">Transmembrane helix</keyword>
<dbReference type="eggNOG" id="KOG3146">
    <property type="taxonomic scope" value="Eukaryota"/>
</dbReference>
<dbReference type="PANTHER" id="PTHR14969">
    <property type="entry name" value="SPHINGOSINE-1-PHOSPHATE PHOSPHOHYDROLASE"/>
    <property type="match status" value="1"/>
</dbReference>
<dbReference type="EMBL" id="GL996528">
    <property type="protein sequence ID" value="EGV60889.1"/>
    <property type="molecule type" value="Genomic_DNA"/>
</dbReference>
<dbReference type="GO" id="GO:0042392">
    <property type="term" value="F:sphingosine-1-phosphate phosphatase activity"/>
    <property type="evidence" value="ECO:0007669"/>
    <property type="project" value="TreeGrafter"/>
</dbReference>
<feature type="transmembrane region" description="Helical" evidence="6">
    <location>
        <begin position="129"/>
        <end position="148"/>
    </location>
</feature>
<dbReference type="UniPathway" id="UPA00378"/>
<dbReference type="GO" id="GO:0016020">
    <property type="term" value="C:membrane"/>
    <property type="evidence" value="ECO:0007669"/>
    <property type="project" value="UniProtKB-SubCell"/>
</dbReference>
<name>G3BD06_CANTC</name>